<dbReference type="Pfam" id="PF07331">
    <property type="entry name" value="TctB"/>
    <property type="match status" value="1"/>
</dbReference>
<feature type="transmembrane region" description="Helical" evidence="1">
    <location>
        <begin position="128"/>
        <end position="151"/>
    </location>
</feature>
<feature type="domain" description="DUF1468" evidence="2">
    <location>
        <begin position="9"/>
        <end position="153"/>
    </location>
</feature>
<name>A0A285PC11_9HYPH</name>
<proteinExistence type="predicted"/>
<evidence type="ECO:0000256" key="1">
    <source>
        <dbReference type="SAM" id="Phobius"/>
    </source>
</evidence>
<accession>A0A285PC11</accession>
<keyword evidence="1" id="KW-0812">Transmembrane</keyword>
<sequence length="154" mass="16695">MQQRKSDTICGLVLIGFSTALYFYLIPNFVANSESGAMSPQFFPRLGTILIGFGGLALISLSGFTKSPKQPEINQITLKDRLAKFQIALLIAATMAGFILMFQSFGYFYATPPTIAALMLLFGARNPLIILLVAATTTATLFIVFSFGLNLPLV</sequence>
<keyword evidence="4" id="KW-1185">Reference proteome</keyword>
<feature type="transmembrane region" description="Helical" evidence="1">
    <location>
        <begin position="12"/>
        <end position="30"/>
    </location>
</feature>
<evidence type="ECO:0000313" key="4">
    <source>
        <dbReference type="Proteomes" id="UP000219439"/>
    </source>
</evidence>
<feature type="transmembrane region" description="Helical" evidence="1">
    <location>
        <begin position="42"/>
        <end position="64"/>
    </location>
</feature>
<dbReference type="Proteomes" id="UP000219439">
    <property type="component" value="Unassembled WGS sequence"/>
</dbReference>
<dbReference type="RefSeq" id="WP_097153616.1">
    <property type="nucleotide sequence ID" value="NZ_OBEL01000002.1"/>
</dbReference>
<evidence type="ECO:0000313" key="3">
    <source>
        <dbReference type="EMBL" id="SNZ19259.1"/>
    </source>
</evidence>
<keyword evidence="1" id="KW-1133">Transmembrane helix</keyword>
<gene>
    <name evidence="3" type="ORF">SAMN06265368_2339</name>
</gene>
<dbReference type="EMBL" id="OBEL01000002">
    <property type="protein sequence ID" value="SNZ19259.1"/>
    <property type="molecule type" value="Genomic_DNA"/>
</dbReference>
<organism evidence="3 4">
    <name type="scientific">Cohaesibacter gelatinilyticus</name>
    <dbReference type="NCBI Taxonomy" id="372072"/>
    <lineage>
        <taxon>Bacteria</taxon>
        <taxon>Pseudomonadati</taxon>
        <taxon>Pseudomonadota</taxon>
        <taxon>Alphaproteobacteria</taxon>
        <taxon>Hyphomicrobiales</taxon>
        <taxon>Cohaesibacteraceae</taxon>
    </lineage>
</organism>
<feature type="transmembrane region" description="Helical" evidence="1">
    <location>
        <begin position="85"/>
        <end position="108"/>
    </location>
</feature>
<reference evidence="3 4" key="1">
    <citation type="submission" date="2017-09" db="EMBL/GenBank/DDBJ databases">
        <authorList>
            <person name="Ehlers B."/>
            <person name="Leendertz F.H."/>
        </authorList>
    </citation>
    <scope>NUCLEOTIDE SEQUENCE [LARGE SCALE GENOMIC DNA]</scope>
    <source>
        <strain evidence="3 4">DSM 18289</strain>
    </source>
</reference>
<evidence type="ECO:0000259" key="2">
    <source>
        <dbReference type="Pfam" id="PF07331"/>
    </source>
</evidence>
<protein>
    <submittedName>
        <fullName evidence="3">Tripartite tricarboxylate transporter TctB family protein</fullName>
    </submittedName>
</protein>
<dbReference type="OrthoDB" id="5918260at2"/>
<keyword evidence="1" id="KW-0472">Membrane</keyword>
<dbReference type="AlphaFoldDB" id="A0A285PC11"/>
<dbReference type="InterPro" id="IPR009936">
    <property type="entry name" value="DUF1468"/>
</dbReference>